<gene>
    <name evidence="1" type="ORF">MILVUS5_LOCUS15931</name>
</gene>
<evidence type="ECO:0000313" key="2">
    <source>
        <dbReference type="Proteomes" id="UP001177021"/>
    </source>
</evidence>
<proteinExistence type="predicted"/>
<keyword evidence="2" id="KW-1185">Reference proteome</keyword>
<protein>
    <submittedName>
        <fullName evidence="1">Uncharacterized protein</fullName>
    </submittedName>
</protein>
<reference evidence="1" key="1">
    <citation type="submission" date="2023-10" db="EMBL/GenBank/DDBJ databases">
        <authorList>
            <person name="Rodriguez Cubillos JULIANA M."/>
            <person name="De Vega J."/>
        </authorList>
    </citation>
    <scope>NUCLEOTIDE SEQUENCE</scope>
</reference>
<organism evidence="1 2">
    <name type="scientific">Trifolium pratense</name>
    <name type="common">Red clover</name>
    <dbReference type="NCBI Taxonomy" id="57577"/>
    <lineage>
        <taxon>Eukaryota</taxon>
        <taxon>Viridiplantae</taxon>
        <taxon>Streptophyta</taxon>
        <taxon>Embryophyta</taxon>
        <taxon>Tracheophyta</taxon>
        <taxon>Spermatophyta</taxon>
        <taxon>Magnoliopsida</taxon>
        <taxon>eudicotyledons</taxon>
        <taxon>Gunneridae</taxon>
        <taxon>Pentapetalae</taxon>
        <taxon>rosids</taxon>
        <taxon>fabids</taxon>
        <taxon>Fabales</taxon>
        <taxon>Fabaceae</taxon>
        <taxon>Papilionoideae</taxon>
        <taxon>50 kb inversion clade</taxon>
        <taxon>NPAAA clade</taxon>
        <taxon>Hologalegina</taxon>
        <taxon>IRL clade</taxon>
        <taxon>Trifolieae</taxon>
        <taxon>Trifolium</taxon>
    </lineage>
</organism>
<comment type="caution">
    <text evidence="1">The sequence shown here is derived from an EMBL/GenBank/DDBJ whole genome shotgun (WGS) entry which is preliminary data.</text>
</comment>
<dbReference type="Proteomes" id="UP001177021">
    <property type="component" value="Unassembled WGS sequence"/>
</dbReference>
<sequence length="65" mass="7422">MHAPSFFSIVPQIKWIDLLEEKISSNGTSGTYEPIDTMKTVKEDDESCTSLPLFEHLYQNVLLYA</sequence>
<accession>A0ACB0JQM8</accession>
<name>A0ACB0JQM8_TRIPR</name>
<dbReference type="EMBL" id="CASHSV030000109">
    <property type="protein sequence ID" value="CAJ2647400.1"/>
    <property type="molecule type" value="Genomic_DNA"/>
</dbReference>
<evidence type="ECO:0000313" key="1">
    <source>
        <dbReference type="EMBL" id="CAJ2647400.1"/>
    </source>
</evidence>